<accession>A0A916EKM2</accession>
<dbReference type="VEuPathDB" id="FungiDB:RhiirFUN_008433"/>
<sequence>MWRPTRRKRASRQPMLDKRFPVDLNATVAFKAELLFEECEFKLRNIFTVLSSYMTALIRRLFLTLYQSEFMVRGRDYDGLIKGVL</sequence>
<comment type="caution">
    <text evidence="1">The sequence shown here is derived from an EMBL/GenBank/DDBJ whole genome shotgun (WGS) entry which is preliminary data.</text>
</comment>
<evidence type="ECO:0000313" key="2">
    <source>
        <dbReference type="Proteomes" id="UP000684084"/>
    </source>
</evidence>
<reference evidence="1" key="1">
    <citation type="submission" date="2020-05" db="EMBL/GenBank/DDBJ databases">
        <authorList>
            <person name="Rincon C."/>
            <person name="Sanders R I."/>
            <person name="Robbins C."/>
            <person name="Chaturvedi A."/>
        </authorList>
    </citation>
    <scope>NUCLEOTIDE SEQUENCE</scope>
    <source>
        <strain evidence="1">CHB12</strain>
    </source>
</reference>
<dbReference type="Proteomes" id="UP000684084">
    <property type="component" value="Unassembled WGS sequence"/>
</dbReference>
<proteinExistence type="predicted"/>
<dbReference type="AlphaFoldDB" id="A0A916EKM2"/>
<evidence type="ECO:0000313" key="1">
    <source>
        <dbReference type="EMBL" id="CAB5395749.1"/>
    </source>
</evidence>
<dbReference type="OrthoDB" id="2451308at2759"/>
<name>A0A916EKM2_9GLOM</name>
<gene>
    <name evidence="1" type="ORF">CHRIB12_LOCUS23999</name>
</gene>
<dbReference type="EMBL" id="CAGKOT010000103">
    <property type="protein sequence ID" value="CAB5395749.1"/>
    <property type="molecule type" value="Genomic_DNA"/>
</dbReference>
<organism evidence="1 2">
    <name type="scientific">Rhizophagus irregularis</name>
    <dbReference type="NCBI Taxonomy" id="588596"/>
    <lineage>
        <taxon>Eukaryota</taxon>
        <taxon>Fungi</taxon>
        <taxon>Fungi incertae sedis</taxon>
        <taxon>Mucoromycota</taxon>
        <taxon>Glomeromycotina</taxon>
        <taxon>Glomeromycetes</taxon>
        <taxon>Glomerales</taxon>
        <taxon>Glomeraceae</taxon>
        <taxon>Rhizophagus</taxon>
    </lineage>
</organism>
<protein>
    <submittedName>
        <fullName evidence="1">Uncharacterized protein</fullName>
    </submittedName>
</protein>